<protein>
    <submittedName>
        <fullName evidence="2">Uncharacterized protein</fullName>
    </submittedName>
</protein>
<feature type="compositionally biased region" description="Basic and acidic residues" evidence="1">
    <location>
        <begin position="160"/>
        <end position="176"/>
    </location>
</feature>
<evidence type="ECO:0000313" key="2">
    <source>
        <dbReference type="EnsemblProtists" id="Phyra81194"/>
    </source>
</evidence>
<accession>H3GV65</accession>
<dbReference type="EnsemblProtists" id="Phyra81194">
    <property type="protein sequence ID" value="Phyra81194"/>
    <property type="gene ID" value="Phyra81194"/>
</dbReference>
<dbReference type="EMBL" id="DS566054">
    <property type="status" value="NOT_ANNOTATED_CDS"/>
    <property type="molecule type" value="Genomic_DNA"/>
</dbReference>
<dbReference type="OMA" id="FRCIRRI"/>
<organism evidence="2 3">
    <name type="scientific">Phytophthora ramorum</name>
    <name type="common">Sudden oak death agent</name>
    <dbReference type="NCBI Taxonomy" id="164328"/>
    <lineage>
        <taxon>Eukaryota</taxon>
        <taxon>Sar</taxon>
        <taxon>Stramenopiles</taxon>
        <taxon>Oomycota</taxon>
        <taxon>Peronosporomycetes</taxon>
        <taxon>Peronosporales</taxon>
        <taxon>Peronosporaceae</taxon>
        <taxon>Phytophthora</taxon>
    </lineage>
</organism>
<sequence>MFKALFRCIRRIFGRMKPKNKVQLPRRTEYGADIDIEEALAVQMEIQRRSGRVLSSTASIAAALRQRPREDIPAFSTQLGNDEHREPSDPAIQAAVEEMQSLTPGYIGQTGENPATLVDAKSPVVSKRVASSRASSSRGSSIKIPESVPEDEEPEEESESKDKSPPAVERPSEMNIRRSSIFDMRSEWI</sequence>
<dbReference type="Proteomes" id="UP000005238">
    <property type="component" value="Unassembled WGS sequence"/>
</dbReference>
<name>H3GV65_PHYRM</name>
<keyword evidence="3" id="KW-1185">Reference proteome</keyword>
<dbReference type="eggNOG" id="ENOG502SFZT">
    <property type="taxonomic scope" value="Eukaryota"/>
</dbReference>
<feature type="region of interest" description="Disordered" evidence="1">
    <location>
        <begin position="102"/>
        <end position="189"/>
    </location>
</feature>
<evidence type="ECO:0000256" key="1">
    <source>
        <dbReference type="SAM" id="MobiDB-lite"/>
    </source>
</evidence>
<reference evidence="2" key="2">
    <citation type="submission" date="2015-06" db="UniProtKB">
        <authorList>
            <consortium name="EnsemblProtists"/>
        </authorList>
    </citation>
    <scope>IDENTIFICATION</scope>
    <source>
        <strain evidence="2">Pr102</strain>
    </source>
</reference>
<dbReference type="VEuPathDB" id="FungiDB:KRP22_6989"/>
<feature type="compositionally biased region" description="Low complexity" evidence="1">
    <location>
        <begin position="120"/>
        <end position="147"/>
    </location>
</feature>
<dbReference type="AlphaFoldDB" id="H3GV65"/>
<dbReference type="HOGENOM" id="CLU_1437050_0_0_1"/>
<proteinExistence type="predicted"/>
<reference evidence="3" key="1">
    <citation type="journal article" date="2006" name="Science">
        <title>Phytophthora genome sequences uncover evolutionary origins and mechanisms of pathogenesis.</title>
        <authorList>
            <person name="Tyler B.M."/>
            <person name="Tripathy S."/>
            <person name="Zhang X."/>
            <person name="Dehal P."/>
            <person name="Jiang R.H."/>
            <person name="Aerts A."/>
            <person name="Arredondo F.D."/>
            <person name="Baxter L."/>
            <person name="Bensasson D."/>
            <person name="Beynon J.L."/>
            <person name="Chapman J."/>
            <person name="Damasceno C.M."/>
            <person name="Dorrance A.E."/>
            <person name="Dou D."/>
            <person name="Dickerman A.W."/>
            <person name="Dubchak I.L."/>
            <person name="Garbelotto M."/>
            <person name="Gijzen M."/>
            <person name="Gordon S.G."/>
            <person name="Govers F."/>
            <person name="Grunwald N.J."/>
            <person name="Huang W."/>
            <person name="Ivors K.L."/>
            <person name="Jones R.W."/>
            <person name="Kamoun S."/>
            <person name="Krampis K."/>
            <person name="Lamour K.H."/>
            <person name="Lee M.K."/>
            <person name="McDonald W.H."/>
            <person name="Medina M."/>
            <person name="Meijer H.J."/>
            <person name="Nordberg E.K."/>
            <person name="Maclean D.J."/>
            <person name="Ospina-Giraldo M.D."/>
            <person name="Morris P.F."/>
            <person name="Phuntumart V."/>
            <person name="Putnam N.H."/>
            <person name="Rash S."/>
            <person name="Rose J.K."/>
            <person name="Sakihama Y."/>
            <person name="Salamov A.A."/>
            <person name="Savidor A."/>
            <person name="Scheuring C.F."/>
            <person name="Smith B.M."/>
            <person name="Sobral B.W."/>
            <person name="Terry A."/>
            <person name="Torto-Alalibo T.A."/>
            <person name="Win J."/>
            <person name="Xu Z."/>
            <person name="Zhang H."/>
            <person name="Grigoriev I.V."/>
            <person name="Rokhsar D.S."/>
            <person name="Boore J.L."/>
        </authorList>
    </citation>
    <scope>NUCLEOTIDE SEQUENCE [LARGE SCALE GENOMIC DNA]</scope>
    <source>
        <strain evidence="3">Pr102</strain>
    </source>
</reference>
<dbReference type="VEuPathDB" id="FungiDB:KRP23_10075"/>
<evidence type="ECO:0000313" key="3">
    <source>
        <dbReference type="Proteomes" id="UP000005238"/>
    </source>
</evidence>
<dbReference type="InParanoid" id="H3GV65"/>
<feature type="compositionally biased region" description="Acidic residues" evidence="1">
    <location>
        <begin position="148"/>
        <end position="159"/>
    </location>
</feature>